<dbReference type="Proteomes" id="UP000678393">
    <property type="component" value="Unassembled WGS sequence"/>
</dbReference>
<comment type="similarity">
    <text evidence="1">Belongs to the aldolase class II family. Adducin subfamily.</text>
</comment>
<dbReference type="PANTHER" id="PTHR10672">
    <property type="entry name" value="ADDUCIN"/>
    <property type="match status" value="1"/>
</dbReference>
<evidence type="ECO:0000313" key="4">
    <source>
        <dbReference type="Proteomes" id="UP000678393"/>
    </source>
</evidence>
<evidence type="ECO:0000313" key="3">
    <source>
        <dbReference type="EMBL" id="CAG5120319.1"/>
    </source>
</evidence>
<proteinExistence type="inferred from homology"/>
<accession>A0A8S3YTS4</accession>
<dbReference type="OrthoDB" id="3238794at2759"/>
<gene>
    <name evidence="3" type="ORF">CUNI_LOCUS5877</name>
</gene>
<evidence type="ECO:0000256" key="1">
    <source>
        <dbReference type="ARBA" id="ARBA00006274"/>
    </source>
</evidence>
<dbReference type="GO" id="GO:0005886">
    <property type="term" value="C:plasma membrane"/>
    <property type="evidence" value="ECO:0007669"/>
    <property type="project" value="UniProtKB-SubCell"/>
</dbReference>
<reference evidence="3" key="1">
    <citation type="submission" date="2021-04" db="EMBL/GenBank/DDBJ databases">
        <authorList>
            <consortium name="Molecular Ecology Group"/>
        </authorList>
    </citation>
    <scope>NUCLEOTIDE SEQUENCE</scope>
</reference>
<dbReference type="PANTHER" id="PTHR10672:SF3">
    <property type="entry name" value="PROTEIN HU-LI TAI SHAO"/>
    <property type="match status" value="1"/>
</dbReference>
<dbReference type="InterPro" id="IPR036409">
    <property type="entry name" value="Aldolase_II/adducin_N_sf"/>
</dbReference>
<dbReference type="InterPro" id="IPR051017">
    <property type="entry name" value="Aldolase-II_Adducin_sf"/>
</dbReference>
<dbReference type="GO" id="GO:0014069">
    <property type="term" value="C:postsynaptic density"/>
    <property type="evidence" value="ECO:0007669"/>
    <property type="project" value="TreeGrafter"/>
</dbReference>
<evidence type="ECO:0000259" key="2">
    <source>
        <dbReference type="SMART" id="SM01007"/>
    </source>
</evidence>
<feature type="domain" description="Class II aldolase/adducin N-terminal" evidence="2">
    <location>
        <begin position="44"/>
        <end position="189"/>
    </location>
</feature>
<sequence>MDLIRSQQRTGFGNFVKAASIVPINDLKGAKSGRFADKEQLVRCKLASCYRLVDLCGWSHSIFNHITARIENGGDDHFLINPFGLLYNEITASSLHKVDLTGRIIDQGTSEFGVNKAGFVLHSIIYQARSDINFIIHVHTAASVAVSALKCGLLPLCQEAIRCGNVSYHDYQGMYIEDKSDLVTNLGPVNK</sequence>
<comment type="caution">
    <text evidence="3">The sequence shown here is derived from an EMBL/GenBank/DDBJ whole genome shotgun (WGS) entry which is preliminary data.</text>
</comment>
<keyword evidence="4" id="KW-1185">Reference proteome</keyword>
<dbReference type="Gene3D" id="3.40.225.10">
    <property type="entry name" value="Class II aldolase/adducin N-terminal domain"/>
    <property type="match status" value="1"/>
</dbReference>
<protein>
    <recommendedName>
        <fullName evidence="2">Class II aldolase/adducin N-terminal domain-containing protein</fullName>
    </recommendedName>
</protein>
<dbReference type="InterPro" id="IPR001303">
    <property type="entry name" value="Aldolase_II/adducin_N"/>
</dbReference>
<feature type="non-terminal residue" evidence="3">
    <location>
        <position position="191"/>
    </location>
</feature>
<dbReference type="EMBL" id="CAJHNH020000878">
    <property type="protein sequence ID" value="CAG5120319.1"/>
    <property type="molecule type" value="Genomic_DNA"/>
</dbReference>
<dbReference type="Pfam" id="PF00596">
    <property type="entry name" value="Aldolase_II"/>
    <property type="match status" value="1"/>
</dbReference>
<organism evidence="3 4">
    <name type="scientific">Candidula unifasciata</name>
    <dbReference type="NCBI Taxonomy" id="100452"/>
    <lineage>
        <taxon>Eukaryota</taxon>
        <taxon>Metazoa</taxon>
        <taxon>Spiralia</taxon>
        <taxon>Lophotrochozoa</taxon>
        <taxon>Mollusca</taxon>
        <taxon>Gastropoda</taxon>
        <taxon>Heterobranchia</taxon>
        <taxon>Euthyneura</taxon>
        <taxon>Panpulmonata</taxon>
        <taxon>Eupulmonata</taxon>
        <taxon>Stylommatophora</taxon>
        <taxon>Helicina</taxon>
        <taxon>Helicoidea</taxon>
        <taxon>Geomitridae</taxon>
        <taxon>Candidula</taxon>
    </lineage>
</organism>
<dbReference type="SUPFAM" id="SSF53639">
    <property type="entry name" value="AraD/HMP-PK domain-like"/>
    <property type="match status" value="1"/>
</dbReference>
<dbReference type="GO" id="GO:0005856">
    <property type="term" value="C:cytoskeleton"/>
    <property type="evidence" value="ECO:0007669"/>
    <property type="project" value="TreeGrafter"/>
</dbReference>
<name>A0A8S3YTS4_9EUPU</name>
<dbReference type="SMART" id="SM01007">
    <property type="entry name" value="Aldolase_II"/>
    <property type="match status" value="1"/>
</dbReference>
<dbReference type="GO" id="GO:0051015">
    <property type="term" value="F:actin filament binding"/>
    <property type="evidence" value="ECO:0007669"/>
    <property type="project" value="TreeGrafter"/>
</dbReference>
<dbReference type="AlphaFoldDB" id="A0A8S3YTS4"/>